<dbReference type="Proteomes" id="UP001595722">
    <property type="component" value="Unassembled WGS sequence"/>
</dbReference>
<dbReference type="RefSeq" id="WP_376864270.1">
    <property type="nucleotide sequence ID" value="NZ_JBHRYB010000001.1"/>
</dbReference>
<comment type="caution">
    <text evidence="1">The sequence shown here is derived from an EMBL/GenBank/DDBJ whole genome shotgun (WGS) entry which is preliminary data.</text>
</comment>
<reference evidence="2" key="1">
    <citation type="journal article" date="2019" name="Int. J. Syst. Evol. Microbiol.">
        <title>The Global Catalogue of Microorganisms (GCM) 10K type strain sequencing project: providing services to taxonomists for standard genome sequencing and annotation.</title>
        <authorList>
            <consortium name="The Broad Institute Genomics Platform"/>
            <consortium name="The Broad Institute Genome Sequencing Center for Infectious Disease"/>
            <person name="Wu L."/>
            <person name="Ma J."/>
        </authorList>
    </citation>
    <scope>NUCLEOTIDE SEQUENCE [LARGE SCALE GENOMIC DNA]</scope>
    <source>
        <strain evidence="2">KCTC 42424</strain>
    </source>
</reference>
<proteinExistence type="predicted"/>
<keyword evidence="2" id="KW-1185">Reference proteome</keyword>
<evidence type="ECO:0000313" key="1">
    <source>
        <dbReference type="EMBL" id="MFC3678720.1"/>
    </source>
</evidence>
<gene>
    <name evidence="1" type="ORF">ACFOMG_01175</name>
</gene>
<dbReference type="EMBL" id="JBHRYB010000001">
    <property type="protein sequence ID" value="MFC3678720.1"/>
    <property type="molecule type" value="Genomic_DNA"/>
</dbReference>
<name>A0ABV7VME7_9GAMM</name>
<organism evidence="1 2">
    <name type="scientific">Bacterioplanoides pacificum</name>
    <dbReference type="NCBI Taxonomy" id="1171596"/>
    <lineage>
        <taxon>Bacteria</taxon>
        <taxon>Pseudomonadati</taxon>
        <taxon>Pseudomonadota</taxon>
        <taxon>Gammaproteobacteria</taxon>
        <taxon>Oceanospirillales</taxon>
        <taxon>Oceanospirillaceae</taxon>
        <taxon>Bacterioplanoides</taxon>
    </lineage>
</organism>
<evidence type="ECO:0000313" key="2">
    <source>
        <dbReference type="Proteomes" id="UP001595722"/>
    </source>
</evidence>
<sequence length="76" mass="8324">MWKNPGLLSKTPAFGKNNPTFTTLVANTTSVDKRRLYLPGRCLIVIDGLKISVVDTVVIIGRRVFTTVAATGRVTY</sequence>
<accession>A0ABV7VME7</accession>
<protein>
    <submittedName>
        <fullName evidence="1">Uncharacterized protein</fullName>
    </submittedName>
</protein>